<feature type="compositionally biased region" description="Low complexity" evidence="7">
    <location>
        <begin position="26"/>
        <end position="41"/>
    </location>
</feature>
<sequence>MKKRIALILFAAMLVSMLAGCGGDSSTDSTDDSAGTTETSGADPSDSSIQGKFLYIITDNLGDMGFRDNGLRGVQNVCETYGCEYDVIELGGDKSTYENAFADACDSGEYAYIITCSNGGMSDLVLKYGPEYPEIKFVTFDVGATTEVTSDNVCAINYRQNEGAFLAGVLAASITTSQKIGAWVFNEVPIGHDFVAGYVDGARTINPDIDITVSYGSGAVNIGKTQEVTGTMFDSGIDTVFNIQGSTTSGAATACYDRGGLDAGLAVIGVDSDQWNVYTTTDSTLKDAATTIVTSMLKDVTYSLEYLFAGIEDGTIEWGNLVSFGLAEKSVCLADNEHFQEVVAPEVHAVLEEYTQKVANGEITPKGFFTDFNSDVAAFEEWRDNG</sequence>
<dbReference type="InterPro" id="IPR003760">
    <property type="entry name" value="PnrA-like"/>
</dbReference>
<evidence type="ECO:0000256" key="5">
    <source>
        <dbReference type="ARBA" id="ARBA00023136"/>
    </source>
</evidence>
<dbReference type="SUPFAM" id="SSF53822">
    <property type="entry name" value="Periplasmic binding protein-like I"/>
    <property type="match status" value="1"/>
</dbReference>
<evidence type="ECO:0000256" key="7">
    <source>
        <dbReference type="SAM" id="MobiDB-lite"/>
    </source>
</evidence>
<keyword evidence="11" id="KW-1185">Reference proteome</keyword>
<evidence type="ECO:0000313" key="11">
    <source>
        <dbReference type="Proteomes" id="UP000679848"/>
    </source>
</evidence>
<comment type="subcellular location">
    <subcellularLocation>
        <location evidence="1">Cell membrane</location>
        <topology evidence="1">Lipid-anchor</topology>
    </subcellularLocation>
</comment>
<dbReference type="KEGG" id="pfaa:MM59RIKEN_12890"/>
<proteinExistence type="inferred from homology"/>
<dbReference type="PANTHER" id="PTHR34296">
    <property type="entry name" value="TRANSCRIPTIONAL ACTIVATOR PROTEIN MED"/>
    <property type="match status" value="1"/>
</dbReference>
<keyword evidence="3" id="KW-1003">Cell membrane</keyword>
<comment type="similarity">
    <text evidence="2">Belongs to the BMP lipoprotein family.</text>
</comment>
<dbReference type="AlphaFoldDB" id="A0A810Q764"/>
<gene>
    <name evidence="10" type="ORF">MM59RIKEN_12890</name>
</gene>
<evidence type="ECO:0000256" key="3">
    <source>
        <dbReference type="ARBA" id="ARBA00022475"/>
    </source>
</evidence>
<dbReference type="PROSITE" id="PS51257">
    <property type="entry name" value="PROKAR_LIPOPROTEIN"/>
    <property type="match status" value="1"/>
</dbReference>
<dbReference type="InterPro" id="IPR028082">
    <property type="entry name" value="Peripla_BP_I"/>
</dbReference>
<keyword evidence="4 8" id="KW-0732">Signal</keyword>
<feature type="region of interest" description="Disordered" evidence="7">
    <location>
        <begin position="26"/>
        <end position="46"/>
    </location>
</feature>
<feature type="chain" id="PRO_5039497702" evidence="8">
    <location>
        <begin position="22"/>
        <end position="386"/>
    </location>
</feature>
<dbReference type="Proteomes" id="UP000679848">
    <property type="component" value="Chromosome"/>
</dbReference>
<feature type="domain" description="ABC transporter substrate-binding protein PnrA-like" evidence="9">
    <location>
        <begin position="56"/>
        <end position="347"/>
    </location>
</feature>
<reference evidence="10" key="1">
    <citation type="submission" date="2020-09" db="EMBL/GenBank/DDBJ databases">
        <title>New species isolated from human feces.</title>
        <authorList>
            <person name="Kitahara M."/>
            <person name="Shigeno Y."/>
            <person name="Shime M."/>
            <person name="Matsumoto Y."/>
            <person name="Nakamura S."/>
            <person name="Motooka D."/>
            <person name="Fukuoka S."/>
            <person name="Nishikawa H."/>
            <person name="Benno Y."/>
        </authorList>
    </citation>
    <scope>NUCLEOTIDE SEQUENCE</scope>
    <source>
        <strain evidence="10">MM59</strain>
    </source>
</reference>
<keyword evidence="5" id="KW-0472">Membrane</keyword>
<name>A0A810Q764_9FIRM</name>
<evidence type="ECO:0000256" key="8">
    <source>
        <dbReference type="SAM" id="SignalP"/>
    </source>
</evidence>
<dbReference type="InterPro" id="IPR050957">
    <property type="entry name" value="BMP_lipoprotein"/>
</dbReference>
<evidence type="ECO:0000256" key="1">
    <source>
        <dbReference type="ARBA" id="ARBA00004193"/>
    </source>
</evidence>
<organism evidence="10 11">
    <name type="scientific">Pusillibacter faecalis</name>
    <dbReference type="NCBI Taxonomy" id="2714358"/>
    <lineage>
        <taxon>Bacteria</taxon>
        <taxon>Bacillati</taxon>
        <taxon>Bacillota</taxon>
        <taxon>Clostridia</taxon>
        <taxon>Eubacteriales</taxon>
        <taxon>Oscillospiraceae</taxon>
        <taxon>Pusillibacter</taxon>
    </lineage>
</organism>
<evidence type="ECO:0000259" key="9">
    <source>
        <dbReference type="Pfam" id="PF02608"/>
    </source>
</evidence>
<dbReference type="PANTHER" id="PTHR34296:SF2">
    <property type="entry name" value="ABC TRANSPORTER GUANOSINE-BINDING PROTEIN NUPN"/>
    <property type="match status" value="1"/>
</dbReference>
<evidence type="ECO:0000313" key="10">
    <source>
        <dbReference type="EMBL" id="BCK83970.1"/>
    </source>
</evidence>
<protein>
    <submittedName>
        <fullName evidence="10">BMP family ABC transporter substrate-binding protein</fullName>
    </submittedName>
</protein>
<dbReference type="RefSeq" id="WP_187027861.1">
    <property type="nucleotide sequence ID" value="NZ_AP023420.1"/>
</dbReference>
<evidence type="ECO:0000256" key="4">
    <source>
        <dbReference type="ARBA" id="ARBA00022729"/>
    </source>
</evidence>
<dbReference type="EMBL" id="AP023420">
    <property type="protein sequence ID" value="BCK83970.1"/>
    <property type="molecule type" value="Genomic_DNA"/>
</dbReference>
<dbReference type="GO" id="GO:0005886">
    <property type="term" value="C:plasma membrane"/>
    <property type="evidence" value="ECO:0007669"/>
    <property type="project" value="UniProtKB-SubCell"/>
</dbReference>
<evidence type="ECO:0000256" key="2">
    <source>
        <dbReference type="ARBA" id="ARBA00008610"/>
    </source>
</evidence>
<feature type="signal peptide" evidence="8">
    <location>
        <begin position="1"/>
        <end position="21"/>
    </location>
</feature>
<dbReference type="Pfam" id="PF02608">
    <property type="entry name" value="Bmp"/>
    <property type="match status" value="1"/>
</dbReference>
<dbReference type="Gene3D" id="3.40.50.2300">
    <property type="match status" value="2"/>
</dbReference>
<keyword evidence="6" id="KW-0449">Lipoprotein</keyword>
<accession>A0A810Q764</accession>
<evidence type="ECO:0000256" key="6">
    <source>
        <dbReference type="ARBA" id="ARBA00023288"/>
    </source>
</evidence>